<dbReference type="Proteomes" id="UP000010798">
    <property type="component" value="Chromosome"/>
</dbReference>
<proteinExistence type="predicted"/>
<keyword evidence="1" id="KW-0732">Signal</keyword>
<name>L0DA34_SINAD</name>
<accession>L0DA34</accession>
<feature type="chain" id="PRO_5003940658" description="P pilus assembly/Cpx signaling pathway, periplasmic inhibitor/zinc-resistance associated protein" evidence="1">
    <location>
        <begin position="25"/>
        <end position="215"/>
    </location>
</feature>
<dbReference type="KEGG" id="saci:Sinac_1105"/>
<feature type="signal peptide" evidence="1">
    <location>
        <begin position="1"/>
        <end position="24"/>
    </location>
</feature>
<keyword evidence="3" id="KW-1185">Reference proteome</keyword>
<dbReference type="AlphaFoldDB" id="L0DA34"/>
<evidence type="ECO:0000313" key="2">
    <source>
        <dbReference type="EMBL" id="AGA25501.1"/>
    </source>
</evidence>
<dbReference type="OrthoDB" id="269290at2"/>
<protein>
    <recommendedName>
        <fullName evidence="4">P pilus assembly/Cpx signaling pathway, periplasmic inhibitor/zinc-resistance associated protein</fullName>
    </recommendedName>
</protein>
<dbReference type="HOGENOM" id="CLU_093831_0_0_0"/>
<gene>
    <name evidence="2" type="ordered locus">Sinac_1105</name>
</gene>
<evidence type="ECO:0008006" key="4">
    <source>
        <dbReference type="Google" id="ProtNLM"/>
    </source>
</evidence>
<evidence type="ECO:0000313" key="3">
    <source>
        <dbReference type="Proteomes" id="UP000010798"/>
    </source>
</evidence>
<dbReference type="RefSeq" id="WP_015244677.1">
    <property type="nucleotide sequence ID" value="NC_019892.1"/>
</dbReference>
<reference evidence="2 3" key="1">
    <citation type="submission" date="2012-02" db="EMBL/GenBank/DDBJ databases">
        <title>Complete sequence of chromosome of Singulisphaera acidiphila DSM 18658.</title>
        <authorList>
            <consortium name="US DOE Joint Genome Institute (JGI-PGF)"/>
            <person name="Lucas S."/>
            <person name="Copeland A."/>
            <person name="Lapidus A."/>
            <person name="Glavina del Rio T."/>
            <person name="Dalin E."/>
            <person name="Tice H."/>
            <person name="Bruce D."/>
            <person name="Goodwin L."/>
            <person name="Pitluck S."/>
            <person name="Peters L."/>
            <person name="Ovchinnikova G."/>
            <person name="Chertkov O."/>
            <person name="Kyrpides N."/>
            <person name="Mavromatis K."/>
            <person name="Ivanova N."/>
            <person name="Brettin T."/>
            <person name="Detter J.C."/>
            <person name="Han C."/>
            <person name="Larimer F."/>
            <person name="Land M."/>
            <person name="Hauser L."/>
            <person name="Markowitz V."/>
            <person name="Cheng J.-F."/>
            <person name="Hugenholtz P."/>
            <person name="Woyke T."/>
            <person name="Wu D."/>
            <person name="Tindall B."/>
            <person name="Pomrenke H."/>
            <person name="Brambilla E."/>
            <person name="Klenk H.-P."/>
            <person name="Eisen J.A."/>
        </authorList>
    </citation>
    <scope>NUCLEOTIDE SEQUENCE [LARGE SCALE GENOMIC DNA]</scope>
    <source>
        <strain evidence="3">ATCC BAA-1392 / DSM 18658 / VKM B-2454 / MOB10</strain>
    </source>
</reference>
<organism evidence="2 3">
    <name type="scientific">Singulisphaera acidiphila (strain ATCC BAA-1392 / DSM 18658 / VKM B-2454 / MOB10)</name>
    <dbReference type="NCBI Taxonomy" id="886293"/>
    <lineage>
        <taxon>Bacteria</taxon>
        <taxon>Pseudomonadati</taxon>
        <taxon>Planctomycetota</taxon>
        <taxon>Planctomycetia</taxon>
        <taxon>Isosphaerales</taxon>
        <taxon>Isosphaeraceae</taxon>
        <taxon>Singulisphaera</taxon>
    </lineage>
</organism>
<sequence length="215" mass="23627">MRTFGIMALTLGAAVVITAPTAQAQGFRGGFGGAGGYGLLSNKSVQQELKLEGEQAEKVSKIVSEINAKTREKMQDIPQEERREKIAGIQRAANEEIKAAVKGDLKAEQTTRLEQIIRQNQGLQAFADPTTAEKLSLTGDQKAKIRELGQEIAEKSQEIFQSAGDDRQAAMGKLQALRKEALEKVVASLTDDQKKSWKELTGEPFEIKFERRPNN</sequence>
<dbReference type="eggNOG" id="ENOG5030TYA">
    <property type="taxonomic scope" value="Bacteria"/>
</dbReference>
<evidence type="ECO:0000256" key="1">
    <source>
        <dbReference type="SAM" id="SignalP"/>
    </source>
</evidence>
<dbReference type="EMBL" id="CP003364">
    <property type="protein sequence ID" value="AGA25501.1"/>
    <property type="molecule type" value="Genomic_DNA"/>
</dbReference>